<protein>
    <submittedName>
        <fullName evidence="1">Uncharacterized protein</fullName>
    </submittedName>
</protein>
<comment type="caution">
    <text evidence="1">The sequence shown here is derived from an EMBL/GenBank/DDBJ whole genome shotgun (WGS) entry which is preliminary data.</text>
</comment>
<reference evidence="1 2" key="1">
    <citation type="submission" date="2014-05" db="EMBL/GenBank/DDBJ databases">
        <title>ATOL: Assembling a taxonomically balanced genome-scale reconstruction of the evolutionary history of the Enterobacteriaceae.</title>
        <authorList>
            <person name="Plunkett G.III."/>
            <person name="Neeno-Eckwall E.C."/>
            <person name="Glasner J.D."/>
            <person name="Perna N.T."/>
        </authorList>
    </citation>
    <scope>NUCLEOTIDE SEQUENCE [LARGE SCALE GENOMIC DNA]</scope>
    <source>
        <strain evidence="1 2">ATCC 33320</strain>
    </source>
</reference>
<sequence>MHIPRYRTIDALIQELHNEGHSVIYERITEYPVLAGVGQIAPAKHLLTPEGTVVAIFVEPMGGWRRRENDDCVRDEPRIEDNPFKLKHDGSAPQCTIRRL</sequence>
<keyword evidence="2" id="KW-1185">Reference proteome</keyword>
<dbReference type="STRING" id="1006004.GBAG_4326"/>
<accession>A0A085FYZ6</accession>
<organism evidence="1 2">
    <name type="scientific">Buttiauxella agrestis ATCC 33320</name>
    <dbReference type="NCBI Taxonomy" id="1006004"/>
    <lineage>
        <taxon>Bacteria</taxon>
        <taxon>Pseudomonadati</taxon>
        <taxon>Pseudomonadota</taxon>
        <taxon>Gammaproteobacteria</taxon>
        <taxon>Enterobacterales</taxon>
        <taxon>Enterobacteriaceae</taxon>
        <taxon>Buttiauxella</taxon>
    </lineage>
</organism>
<evidence type="ECO:0000313" key="1">
    <source>
        <dbReference type="EMBL" id="KFC76691.1"/>
    </source>
</evidence>
<gene>
    <name evidence="1" type="ORF">GBAG_4326</name>
</gene>
<dbReference type="AlphaFoldDB" id="A0A085FYZ6"/>
<dbReference type="EMBL" id="JMPI01000076">
    <property type="protein sequence ID" value="KFC76691.1"/>
    <property type="molecule type" value="Genomic_DNA"/>
</dbReference>
<name>A0A085FYZ6_9ENTR</name>
<evidence type="ECO:0000313" key="2">
    <source>
        <dbReference type="Proteomes" id="UP000028653"/>
    </source>
</evidence>
<dbReference type="Proteomes" id="UP000028653">
    <property type="component" value="Unassembled WGS sequence"/>
</dbReference>
<proteinExistence type="predicted"/>